<protein>
    <submittedName>
        <fullName evidence="2">Uncharacterized protein</fullName>
    </submittedName>
</protein>
<feature type="region of interest" description="Disordered" evidence="1">
    <location>
        <begin position="51"/>
        <end position="72"/>
    </location>
</feature>
<name>A0AAD6J7T2_9ROSI</name>
<keyword evidence="3" id="KW-1185">Reference proteome</keyword>
<evidence type="ECO:0000313" key="3">
    <source>
        <dbReference type="Proteomes" id="UP001162972"/>
    </source>
</evidence>
<sequence length="164" mass="17869">MGPLPQSHQVERAHNHNQGSTLNTQLPFEVTEFSTGGTGLSVHHPPVYQSGTTMGSGGLANENSPGLPQSHVSQGLTHLQWGMTPDNTFDTWEAGPPVHQPIVYVSETTIRPEGPAIEYPLELPQSHPPQGWPHENNFEQPDSTYGDQFIEFSGCSNNIDGSYI</sequence>
<dbReference type="EMBL" id="JAPFFJ010000019">
    <property type="protein sequence ID" value="KAJ6400257.1"/>
    <property type="molecule type" value="Genomic_DNA"/>
</dbReference>
<proteinExistence type="predicted"/>
<feature type="region of interest" description="Disordered" evidence="1">
    <location>
        <begin position="1"/>
        <end position="22"/>
    </location>
</feature>
<organism evidence="2 3">
    <name type="scientific">Salix udensis</name>
    <dbReference type="NCBI Taxonomy" id="889485"/>
    <lineage>
        <taxon>Eukaryota</taxon>
        <taxon>Viridiplantae</taxon>
        <taxon>Streptophyta</taxon>
        <taxon>Embryophyta</taxon>
        <taxon>Tracheophyta</taxon>
        <taxon>Spermatophyta</taxon>
        <taxon>Magnoliopsida</taxon>
        <taxon>eudicotyledons</taxon>
        <taxon>Gunneridae</taxon>
        <taxon>Pentapetalae</taxon>
        <taxon>rosids</taxon>
        <taxon>fabids</taxon>
        <taxon>Malpighiales</taxon>
        <taxon>Salicaceae</taxon>
        <taxon>Saliceae</taxon>
        <taxon>Salix</taxon>
    </lineage>
</organism>
<dbReference type="Proteomes" id="UP001162972">
    <property type="component" value="Chromosome 14"/>
</dbReference>
<accession>A0AAD6J7T2</accession>
<evidence type="ECO:0000256" key="1">
    <source>
        <dbReference type="SAM" id="MobiDB-lite"/>
    </source>
</evidence>
<evidence type="ECO:0000313" key="2">
    <source>
        <dbReference type="EMBL" id="KAJ6400257.1"/>
    </source>
</evidence>
<comment type="caution">
    <text evidence="2">The sequence shown here is derived from an EMBL/GenBank/DDBJ whole genome shotgun (WGS) entry which is preliminary data.</text>
</comment>
<dbReference type="AlphaFoldDB" id="A0AAD6J7T2"/>
<gene>
    <name evidence="2" type="ORF">OIU84_015830</name>
</gene>
<reference evidence="2 3" key="1">
    <citation type="journal article" date="2023" name="Int. J. Mol. Sci.">
        <title>De Novo Assembly and Annotation of 11 Diverse Shrub Willow (Salix) Genomes Reveals Novel Gene Organization in Sex-Linked Regions.</title>
        <authorList>
            <person name="Hyden B."/>
            <person name="Feng K."/>
            <person name="Yates T.B."/>
            <person name="Jawdy S."/>
            <person name="Cereghino C."/>
            <person name="Smart L.B."/>
            <person name="Muchero W."/>
        </authorList>
    </citation>
    <scope>NUCLEOTIDE SEQUENCE [LARGE SCALE GENOMIC DNA]</scope>
    <source>
        <tissue evidence="2">Shoot tip</tissue>
    </source>
</reference>
<feature type="compositionally biased region" description="Polar residues" evidence="1">
    <location>
        <begin position="61"/>
        <end position="72"/>
    </location>
</feature>